<keyword evidence="1" id="KW-0812">Transmembrane</keyword>
<protein>
    <submittedName>
        <fullName evidence="2">Uncharacterized protein</fullName>
    </submittedName>
</protein>
<evidence type="ECO:0000256" key="1">
    <source>
        <dbReference type="SAM" id="Phobius"/>
    </source>
</evidence>
<sequence length="102" mass="12127">MVIFPQSIGLLRNAWGSFSAPNSPNPVALNGRRNSFQVTICHYFFCTVYTIATMFHYFYFPYSFYNKIRVRFSFHIKKCNRNHSNGIRIQQRETTYLFVYSS</sequence>
<evidence type="ECO:0000313" key="2">
    <source>
        <dbReference type="EMBL" id="CAG6634069.1"/>
    </source>
</evidence>
<proteinExistence type="predicted"/>
<dbReference type="EMBL" id="HBUF01084881">
    <property type="protein sequence ID" value="CAG6634069.1"/>
    <property type="molecule type" value="Transcribed_RNA"/>
</dbReference>
<name>A0A8D8VUF5_9HEMI</name>
<feature type="transmembrane region" description="Helical" evidence="1">
    <location>
        <begin position="35"/>
        <end position="59"/>
    </location>
</feature>
<accession>A0A8D8VUF5</accession>
<keyword evidence="1" id="KW-1133">Transmembrane helix</keyword>
<dbReference type="AlphaFoldDB" id="A0A8D8VUF5"/>
<reference evidence="2" key="1">
    <citation type="submission" date="2021-05" db="EMBL/GenBank/DDBJ databases">
        <authorList>
            <person name="Alioto T."/>
            <person name="Alioto T."/>
            <person name="Gomez Garrido J."/>
        </authorList>
    </citation>
    <scope>NUCLEOTIDE SEQUENCE</scope>
</reference>
<organism evidence="2">
    <name type="scientific">Cacopsylla melanoneura</name>
    <dbReference type="NCBI Taxonomy" id="428564"/>
    <lineage>
        <taxon>Eukaryota</taxon>
        <taxon>Metazoa</taxon>
        <taxon>Ecdysozoa</taxon>
        <taxon>Arthropoda</taxon>
        <taxon>Hexapoda</taxon>
        <taxon>Insecta</taxon>
        <taxon>Pterygota</taxon>
        <taxon>Neoptera</taxon>
        <taxon>Paraneoptera</taxon>
        <taxon>Hemiptera</taxon>
        <taxon>Sternorrhyncha</taxon>
        <taxon>Psylloidea</taxon>
        <taxon>Psyllidae</taxon>
        <taxon>Psyllinae</taxon>
        <taxon>Cacopsylla</taxon>
    </lineage>
</organism>
<keyword evidence="1" id="KW-0472">Membrane</keyword>